<dbReference type="PANTHER" id="PTHR31900:SF29">
    <property type="entry name" value="FBD-LIKE DOMAIN FAMILY PROTEIN"/>
    <property type="match status" value="1"/>
</dbReference>
<dbReference type="InterPro" id="IPR050232">
    <property type="entry name" value="FBL13/AtMIF1-like"/>
</dbReference>
<dbReference type="Gene3D" id="3.80.10.10">
    <property type="entry name" value="Ribonuclease Inhibitor"/>
    <property type="match status" value="1"/>
</dbReference>
<dbReference type="PANTHER" id="PTHR31900">
    <property type="entry name" value="F-BOX/RNI SUPERFAMILY PROTEIN-RELATED"/>
    <property type="match status" value="1"/>
</dbReference>
<evidence type="ECO:0000259" key="1">
    <source>
        <dbReference type="Pfam" id="PF24758"/>
    </source>
</evidence>
<dbReference type="InterPro" id="IPR055411">
    <property type="entry name" value="LRR_FXL15/At3g58940/PEG3-like"/>
</dbReference>
<dbReference type="Proteomes" id="UP001210211">
    <property type="component" value="Unassembled WGS sequence"/>
</dbReference>
<keyword evidence="3" id="KW-1185">Reference proteome</keyword>
<gene>
    <name evidence="2" type="ORF">LUZ61_008847</name>
</gene>
<dbReference type="AlphaFoldDB" id="A0AAD5ZWB3"/>
<proteinExistence type="predicted"/>
<dbReference type="EMBL" id="JAMRDG010000001">
    <property type="protein sequence ID" value="KAJ3705142.1"/>
    <property type="molecule type" value="Genomic_DNA"/>
</dbReference>
<organism evidence="2 3">
    <name type="scientific">Rhynchospora tenuis</name>
    <dbReference type="NCBI Taxonomy" id="198213"/>
    <lineage>
        <taxon>Eukaryota</taxon>
        <taxon>Viridiplantae</taxon>
        <taxon>Streptophyta</taxon>
        <taxon>Embryophyta</taxon>
        <taxon>Tracheophyta</taxon>
        <taxon>Spermatophyta</taxon>
        <taxon>Magnoliopsida</taxon>
        <taxon>Liliopsida</taxon>
        <taxon>Poales</taxon>
        <taxon>Cyperaceae</taxon>
        <taxon>Cyperoideae</taxon>
        <taxon>Rhynchosporeae</taxon>
        <taxon>Rhynchospora</taxon>
    </lineage>
</organism>
<dbReference type="SUPFAM" id="SSF52047">
    <property type="entry name" value="RNI-like"/>
    <property type="match status" value="1"/>
</dbReference>
<evidence type="ECO:0000313" key="3">
    <source>
        <dbReference type="Proteomes" id="UP001210211"/>
    </source>
</evidence>
<name>A0AAD5ZWB3_9POAL</name>
<comment type="caution">
    <text evidence="2">The sequence shown here is derived from an EMBL/GenBank/DDBJ whole genome shotgun (WGS) entry which is preliminary data.</text>
</comment>
<evidence type="ECO:0000313" key="2">
    <source>
        <dbReference type="EMBL" id="KAJ3705142.1"/>
    </source>
</evidence>
<reference evidence="2 3" key="1">
    <citation type="journal article" date="2022" name="Cell">
        <title>Repeat-based holocentromeres influence genome architecture and karyotype evolution.</title>
        <authorList>
            <person name="Hofstatter P.G."/>
            <person name="Thangavel G."/>
            <person name="Lux T."/>
            <person name="Neumann P."/>
            <person name="Vondrak T."/>
            <person name="Novak P."/>
            <person name="Zhang M."/>
            <person name="Costa L."/>
            <person name="Castellani M."/>
            <person name="Scott A."/>
            <person name="Toegelov H."/>
            <person name="Fuchs J."/>
            <person name="Mata-Sucre Y."/>
            <person name="Dias Y."/>
            <person name="Vanzela A.L.L."/>
            <person name="Huettel B."/>
            <person name="Almeida C.C.S."/>
            <person name="Simkova H."/>
            <person name="Souza G."/>
            <person name="Pedrosa-Harand A."/>
            <person name="Macas J."/>
            <person name="Mayer K.F.X."/>
            <person name="Houben A."/>
            <person name="Marques A."/>
        </authorList>
    </citation>
    <scope>NUCLEOTIDE SEQUENCE [LARGE SCALE GENOMIC DNA]</scope>
    <source>
        <strain evidence="2">RhyTen1mFocal</strain>
    </source>
</reference>
<dbReference type="Pfam" id="PF24758">
    <property type="entry name" value="LRR_At5g56370"/>
    <property type="match status" value="1"/>
</dbReference>
<accession>A0AAD5ZWB3</accession>
<dbReference type="InterPro" id="IPR032675">
    <property type="entry name" value="LRR_dom_sf"/>
</dbReference>
<sequence>MLILSRNVIRDLDLSLGLEERCKIPSRLVSCHALEHLKLSGCIINVPRFFQGFKLLRTLWLEFFDLSGISIGNLISSCPLLEDLALSIEQPGCLHILAPNLRQLNIWGEFHDLCLETPKLASGSICVVSYGDYRQFSVAKTGKKNNFTQTLGSLHNVQKLALIGQFIDYLAVGAVPKNLPMNFNRLIELSVHVCCYDQNQTASALCLFQNAPNLRVLHIEFMDYWGDDHSQVQIFWKLEATETCLFKSLEIVKVGYFQSDESSFRRTESLVEFSELVQSTAPVLGKLNIIDFEDAVVFCTKLENFSKLSKKAKIAVVNRWN</sequence>
<protein>
    <recommendedName>
        <fullName evidence="1">F-box/LRR-repeat protein 15/At3g58940/PEG3-like LRR domain-containing protein</fullName>
    </recommendedName>
</protein>
<feature type="domain" description="F-box/LRR-repeat protein 15/At3g58940/PEG3-like LRR" evidence="1">
    <location>
        <begin position="7"/>
        <end position="110"/>
    </location>
</feature>